<evidence type="ECO:0000256" key="1">
    <source>
        <dbReference type="ARBA" id="ARBA00008005"/>
    </source>
</evidence>
<evidence type="ECO:0000259" key="4">
    <source>
        <dbReference type="Pfam" id="PF22671"/>
    </source>
</evidence>
<feature type="domain" description="Tail sheath protein Gp18-like" evidence="4">
    <location>
        <begin position="28"/>
        <end position="88"/>
    </location>
</feature>
<name>A0ABU5ID05_9BURK</name>
<dbReference type="Pfam" id="PF22671">
    <property type="entry name" value="Gp18_domIII_N"/>
    <property type="match status" value="1"/>
</dbReference>
<feature type="domain" description="Tail sheath protein C-terminal" evidence="3">
    <location>
        <begin position="276"/>
        <end position="378"/>
    </location>
</feature>
<dbReference type="Pfam" id="PF04984">
    <property type="entry name" value="Phage_sheath_1"/>
    <property type="match status" value="1"/>
</dbReference>
<organism evidence="5 6">
    <name type="scientific">Azohydromonas lata</name>
    <dbReference type="NCBI Taxonomy" id="45677"/>
    <lineage>
        <taxon>Bacteria</taxon>
        <taxon>Pseudomonadati</taxon>
        <taxon>Pseudomonadota</taxon>
        <taxon>Betaproteobacteria</taxon>
        <taxon>Burkholderiales</taxon>
        <taxon>Sphaerotilaceae</taxon>
        <taxon>Azohydromonas</taxon>
    </lineage>
</organism>
<dbReference type="RefSeq" id="WP_322465421.1">
    <property type="nucleotide sequence ID" value="NZ_JAXOJX010000013.1"/>
</dbReference>
<dbReference type="Pfam" id="PF17482">
    <property type="entry name" value="Phage_sheath_1C"/>
    <property type="match status" value="1"/>
</dbReference>
<evidence type="ECO:0000313" key="6">
    <source>
        <dbReference type="Proteomes" id="UP001293718"/>
    </source>
</evidence>
<dbReference type="InterPro" id="IPR052042">
    <property type="entry name" value="Tail_sheath_structural"/>
</dbReference>
<evidence type="ECO:0000259" key="3">
    <source>
        <dbReference type="Pfam" id="PF17482"/>
    </source>
</evidence>
<evidence type="ECO:0000259" key="2">
    <source>
        <dbReference type="Pfam" id="PF04984"/>
    </source>
</evidence>
<keyword evidence="6" id="KW-1185">Reference proteome</keyword>
<dbReference type="InterPro" id="IPR054564">
    <property type="entry name" value="Gp18_domIII_N"/>
</dbReference>
<comment type="caution">
    <text evidence="5">The sequence shown here is derived from an EMBL/GenBank/DDBJ whole genome shotgun (WGS) entry which is preliminary data.</text>
</comment>
<dbReference type="InterPro" id="IPR035089">
    <property type="entry name" value="Phage_sheath_subtilisin"/>
</dbReference>
<dbReference type="InterPro" id="IPR020287">
    <property type="entry name" value="Tail_sheath_C"/>
</dbReference>
<evidence type="ECO:0000313" key="5">
    <source>
        <dbReference type="EMBL" id="MDZ5456992.1"/>
    </source>
</evidence>
<accession>A0ABU5ID05</accession>
<protein>
    <submittedName>
        <fullName evidence="5">Phage tail sheath protein</fullName>
    </submittedName>
</protein>
<reference evidence="5 6" key="1">
    <citation type="submission" date="2023-11" db="EMBL/GenBank/DDBJ databases">
        <title>Draft genome of Azohydromonas lata strain H1 (DSM1123), a polyhydroxyalkanoate producer.</title>
        <authorList>
            <person name="Traversa D."/>
            <person name="D'Addabbo P."/>
            <person name="Pazzani C."/>
            <person name="Manzari C."/>
            <person name="Chiara M."/>
            <person name="Scrascia M."/>
        </authorList>
    </citation>
    <scope>NUCLEOTIDE SEQUENCE [LARGE SCALE GENOMIC DNA]</scope>
    <source>
        <strain evidence="5 6">H1</strain>
    </source>
</reference>
<gene>
    <name evidence="5" type="ORF">SM757_10470</name>
</gene>
<dbReference type="PANTHER" id="PTHR35861">
    <property type="match status" value="1"/>
</dbReference>
<dbReference type="PANTHER" id="PTHR35861:SF1">
    <property type="entry name" value="PHAGE TAIL SHEATH PROTEIN"/>
    <property type="match status" value="1"/>
</dbReference>
<comment type="similarity">
    <text evidence="1">Belongs to the myoviridae tail sheath protein family.</text>
</comment>
<proteinExistence type="inferred from homology"/>
<feature type="domain" description="Tail sheath protein subtilisin-like" evidence="2">
    <location>
        <begin position="109"/>
        <end position="275"/>
    </location>
</feature>
<dbReference type="EMBL" id="JAXOJX010000013">
    <property type="protein sequence ID" value="MDZ5456992.1"/>
    <property type="molecule type" value="Genomic_DNA"/>
</dbReference>
<sequence>MPITSYHHGVRIVETTDGKRPIRDISTAVIGMVVTASDADATTFPLDTPVLLTDVYAAMAKSGDLGTLSPSLEAIAAQTRPLTIVVRVAEGANAAETTSNVVGTVTPAGKKTGLKALLTAEAVTGLVPKILGVPGLDTQAVTTEMVAIAQKLRAMAYAFAHGADTVSEAITYRDEFAARELMLLWPDFKRWDTDTSASVLAPSTAYALGLRAKIDKEQGWHKTLSNVAVNGVTGISADVSWDLQDPATDAGTLNAGEVTTLVRRDGYRFWGSRTCSDDPLYAFESATRTGQVLADMIADGHMWAIDKPLRPGLIKDIIDGVNDKIRSLVTAGRLMGGRCWWEESANPASQLAQGGAEIKYDFTAVAPLENLQFVQQITDSYYADFAKGIRA</sequence>
<dbReference type="Proteomes" id="UP001293718">
    <property type="component" value="Unassembled WGS sequence"/>
</dbReference>